<dbReference type="Proteomes" id="UP000318801">
    <property type="component" value="Unassembled WGS sequence"/>
</dbReference>
<reference evidence="7 8" key="1">
    <citation type="submission" date="2019-06" db="EMBL/GenBank/DDBJ databases">
        <authorList>
            <person name="Li M."/>
        </authorList>
    </citation>
    <scope>NUCLEOTIDE SEQUENCE [LARGE SCALE GENOMIC DNA]</scope>
    <source>
        <strain evidence="7 8">BGMRC2036</strain>
    </source>
</reference>
<dbReference type="SUPFAM" id="SSF50331">
    <property type="entry name" value="MOP-like"/>
    <property type="match status" value="1"/>
</dbReference>
<dbReference type="RefSeq" id="WP_141150001.1">
    <property type="nucleotide sequence ID" value="NZ_VHLG01000011.1"/>
</dbReference>
<dbReference type="EMBL" id="VHLG01000011">
    <property type="protein sequence ID" value="TPW28802.1"/>
    <property type="molecule type" value="Genomic_DNA"/>
</dbReference>
<dbReference type="GO" id="GO:0016887">
    <property type="term" value="F:ATP hydrolysis activity"/>
    <property type="evidence" value="ECO:0007669"/>
    <property type="project" value="InterPro"/>
</dbReference>
<dbReference type="InterPro" id="IPR012340">
    <property type="entry name" value="NA-bd_OB-fold"/>
</dbReference>
<dbReference type="PANTHER" id="PTHR43875:SF3">
    <property type="entry name" value="MALTOSE_MALTODEXTRIN IMPORT ATP-BINDING PROTEIN MALK"/>
    <property type="match status" value="1"/>
</dbReference>
<dbReference type="InterPro" id="IPR017871">
    <property type="entry name" value="ABC_transporter-like_CS"/>
</dbReference>
<feature type="domain" description="ABC transporter" evidence="6">
    <location>
        <begin position="4"/>
        <end position="234"/>
    </location>
</feature>
<dbReference type="InterPro" id="IPR008995">
    <property type="entry name" value="Mo/tungstate-bd_C_term_dom"/>
</dbReference>
<dbReference type="PROSITE" id="PS50893">
    <property type="entry name" value="ABC_TRANSPORTER_2"/>
    <property type="match status" value="1"/>
</dbReference>
<dbReference type="NCBIfam" id="NF008653">
    <property type="entry name" value="PRK11650.1"/>
    <property type="match status" value="1"/>
</dbReference>
<evidence type="ECO:0000256" key="2">
    <source>
        <dbReference type="ARBA" id="ARBA00005417"/>
    </source>
</evidence>
<dbReference type="SUPFAM" id="SSF52540">
    <property type="entry name" value="P-loop containing nucleoside triphosphate hydrolases"/>
    <property type="match status" value="1"/>
</dbReference>
<proteinExistence type="inferred from homology"/>
<dbReference type="PROSITE" id="PS00211">
    <property type="entry name" value="ABC_TRANSPORTER_1"/>
    <property type="match status" value="1"/>
</dbReference>
<protein>
    <submittedName>
        <fullName evidence="7">sn-glycerol-3-phosphate ABC transporter ATP-binding protein UgpC</fullName>
    </submittedName>
</protein>
<evidence type="ECO:0000256" key="3">
    <source>
        <dbReference type="ARBA" id="ARBA00022448"/>
    </source>
</evidence>
<dbReference type="OrthoDB" id="7325173at2"/>
<dbReference type="AlphaFoldDB" id="A0A506U351"/>
<dbReference type="InterPro" id="IPR003439">
    <property type="entry name" value="ABC_transporter-like_ATP-bd"/>
</dbReference>
<dbReference type="CDD" id="cd03301">
    <property type="entry name" value="ABC_MalK_N"/>
    <property type="match status" value="1"/>
</dbReference>
<dbReference type="GO" id="GO:1990060">
    <property type="term" value="C:maltose transport complex"/>
    <property type="evidence" value="ECO:0007669"/>
    <property type="project" value="TreeGrafter"/>
</dbReference>
<dbReference type="InterPro" id="IPR047641">
    <property type="entry name" value="ABC_transpr_MalK/UgpC-like"/>
</dbReference>
<keyword evidence="3" id="KW-0813">Transport</keyword>
<dbReference type="InterPro" id="IPR013611">
    <property type="entry name" value="Transp-assoc_OB_typ2"/>
</dbReference>
<accession>A0A506U351</accession>
<organism evidence="7 8">
    <name type="scientific">Martelella alba</name>
    <dbReference type="NCBI Taxonomy" id="2590451"/>
    <lineage>
        <taxon>Bacteria</taxon>
        <taxon>Pseudomonadati</taxon>
        <taxon>Pseudomonadota</taxon>
        <taxon>Alphaproteobacteria</taxon>
        <taxon>Hyphomicrobiales</taxon>
        <taxon>Aurantimonadaceae</taxon>
        <taxon>Martelella</taxon>
    </lineage>
</organism>
<evidence type="ECO:0000256" key="5">
    <source>
        <dbReference type="ARBA" id="ARBA00022840"/>
    </source>
</evidence>
<dbReference type="GO" id="GO:0005524">
    <property type="term" value="F:ATP binding"/>
    <property type="evidence" value="ECO:0007669"/>
    <property type="project" value="UniProtKB-KW"/>
</dbReference>
<comment type="similarity">
    <text evidence="2">Belongs to the ABC transporter superfamily.</text>
</comment>
<keyword evidence="8" id="KW-1185">Reference proteome</keyword>
<evidence type="ECO:0000259" key="6">
    <source>
        <dbReference type="PROSITE" id="PS50893"/>
    </source>
</evidence>
<dbReference type="PANTHER" id="PTHR43875">
    <property type="entry name" value="MALTODEXTRIN IMPORT ATP-BINDING PROTEIN MSMX"/>
    <property type="match status" value="1"/>
</dbReference>
<evidence type="ECO:0000256" key="1">
    <source>
        <dbReference type="ARBA" id="ARBA00004417"/>
    </source>
</evidence>
<evidence type="ECO:0000313" key="8">
    <source>
        <dbReference type="Proteomes" id="UP000318801"/>
    </source>
</evidence>
<sequence length="366" mass="39490">MADVSLNAIYKKFGNLEVIKGVDLDVRSGEFVVFVGPSGCGKSTLLRMIAGLEDITAGKLAIGGKDMTDEDPAKRGIAMVFQTYALYPHMTVRENMGFALRFAGMGKQEIATRVAEAARMLELDALLERKPKALSGGQRQRVAIGRAIVRHPDVFLFDEPLSNLDAELRVHMRAELSALHDRLKTTMIYVTHDQVEAMTLADRIVVLRQGKVEQIGTPLELYNSPANLFVAGFIGSPAMNFLPATLSSLRDGHAVLNLLGEEEREISTDGLAVSAGTPLTVGVRPQQIRIAADDEAGIDVSITLVEALGAETVVYAATKSGEQLLAVLSGQHALKSGKTIRLTFDTADIHLFNEKGLRLAVGEQVA</sequence>
<comment type="subcellular location">
    <subcellularLocation>
        <location evidence="1">Cell inner membrane</location>
        <topology evidence="1">Peripheral membrane protein</topology>
    </subcellularLocation>
</comment>
<dbReference type="GO" id="GO:0015423">
    <property type="term" value="F:ABC-type maltose transporter activity"/>
    <property type="evidence" value="ECO:0007669"/>
    <property type="project" value="TreeGrafter"/>
</dbReference>
<dbReference type="Pfam" id="PF08402">
    <property type="entry name" value="TOBE_2"/>
    <property type="match status" value="1"/>
</dbReference>
<name>A0A506U351_9HYPH</name>
<keyword evidence="4" id="KW-0547">Nucleotide-binding</keyword>
<dbReference type="InterPro" id="IPR003593">
    <property type="entry name" value="AAA+_ATPase"/>
</dbReference>
<evidence type="ECO:0000256" key="4">
    <source>
        <dbReference type="ARBA" id="ARBA00022741"/>
    </source>
</evidence>
<dbReference type="Gene3D" id="3.40.50.300">
    <property type="entry name" value="P-loop containing nucleotide triphosphate hydrolases"/>
    <property type="match status" value="1"/>
</dbReference>
<dbReference type="Gene3D" id="2.40.50.100">
    <property type="match status" value="1"/>
</dbReference>
<dbReference type="FunFam" id="3.40.50.300:FF:000042">
    <property type="entry name" value="Maltose/maltodextrin ABC transporter, ATP-binding protein"/>
    <property type="match status" value="1"/>
</dbReference>
<gene>
    <name evidence="7" type="primary">ugpC</name>
    <name evidence="7" type="ORF">FJU08_15840</name>
</gene>
<keyword evidence="5 7" id="KW-0067">ATP-binding</keyword>
<evidence type="ECO:0000313" key="7">
    <source>
        <dbReference type="EMBL" id="TPW28802.1"/>
    </source>
</evidence>
<dbReference type="InterPro" id="IPR015855">
    <property type="entry name" value="ABC_transpr_MalK-like"/>
</dbReference>
<dbReference type="GO" id="GO:0055052">
    <property type="term" value="C:ATP-binding cassette (ABC) transporter complex, substrate-binding subunit-containing"/>
    <property type="evidence" value="ECO:0007669"/>
    <property type="project" value="TreeGrafter"/>
</dbReference>
<dbReference type="Gene3D" id="2.40.50.140">
    <property type="entry name" value="Nucleic acid-binding proteins"/>
    <property type="match status" value="1"/>
</dbReference>
<dbReference type="Pfam" id="PF00005">
    <property type="entry name" value="ABC_tran"/>
    <property type="match status" value="1"/>
</dbReference>
<dbReference type="SMART" id="SM00382">
    <property type="entry name" value="AAA"/>
    <property type="match status" value="1"/>
</dbReference>
<comment type="caution">
    <text evidence="7">The sequence shown here is derived from an EMBL/GenBank/DDBJ whole genome shotgun (WGS) entry which is preliminary data.</text>
</comment>
<dbReference type="InterPro" id="IPR027417">
    <property type="entry name" value="P-loop_NTPase"/>
</dbReference>